<gene>
    <name evidence="2" type="ORF">CAL24_23590</name>
</gene>
<organism evidence="2 3">
    <name type="scientific">Bordetella genomosp. 2</name>
    <dbReference type="NCBI Taxonomy" id="1983456"/>
    <lineage>
        <taxon>Bacteria</taxon>
        <taxon>Pseudomonadati</taxon>
        <taxon>Pseudomonadota</taxon>
        <taxon>Betaproteobacteria</taxon>
        <taxon>Burkholderiales</taxon>
        <taxon>Alcaligenaceae</taxon>
        <taxon>Bordetella</taxon>
    </lineage>
</organism>
<keyword evidence="3" id="KW-1185">Reference proteome</keyword>
<dbReference type="EMBL" id="NEVT01000009">
    <property type="protein sequence ID" value="OZI69793.1"/>
    <property type="molecule type" value="Genomic_DNA"/>
</dbReference>
<dbReference type="PROSITE" id="PS51257">
    <property type="entry name" value="PROKAR_LIPOPROTEIN"/>
    <property type="match status" value="1"/>
</dbReference>
<name>A0A261V9G1_9BORD</name>
<reference evidence="3" key="1">
    <citation type="submission" date="2017-05" db="EMBL/GenBank/DDBJ databases">
        <title>Complete and WGS of Bordetella genogroups.</title>
        <authorList>
            <person name="Spilker T."/>
            <person name="Lipuma J."/>
        </authorList>
    </citation>
    <scope>NUCLEOTIDE SEQUENCE [LARGE SCALE GENOMIC DNA]</scope>
    <source>
        <strain evidence="3">AU8256</strain>
    </source>
</reference>
<dbReference type="RefSeq" id="WP_028355606.1">
    <property type="nucleotide sequence ID" value="NZ_NEVT01000009.1"/>
</dbReference>
<feature type="signal peptide" evidence="1">
    <location>
        <begin position="1"/>
        <end position="21"/>
    </location>
</feature>
<comment type="caution">
    <text evidence="2">The sequence shown here is derived from an EMBL/GenBank/DDBJ whole genome shotgun (WGS) entry which is preliminary data.</text>
</comment>
<sequence>MKTRAFLPPLLCLLITLGGCAGLGSSLEGPPSQAAQDALAEVKQQYAAGQYGSVIRTVATSGDIAAAPKSLRIEAYKLQAFSYCVRNYAQLCEDTFVRILQLDSAFVLAPNEAGHPQWGPVFKSAQARAGR</sequence>
<dbReference type="AlphaFoldDB" id="A0A261V9G1"/>
<proteinExistence type="predicted"/>
<evidence type="ECO:0008006" key="4">
    <source>
        <dbReference type="Google" id="ProtNLM"/>
    </source>
</evidence>
<accession>A0A261V9G1</accession>
<evidence type="ECO:0000313" key="3">
    <source>
        <dbReference type="Proteomes" id="UP000215633"/>
    </source>
</evidence>
<dbReference type="InterPro" id="IPR047780">
    <property type="entry name" value="TssQ-like"/>
</dbReference>
<dbReference type="NCBIfam" id="NF038027">
    <property type="entry name" value="TssQ_fam"/>
    <property type="match status" value="1"/>
</dbReference>
<feature type="chain" id="PRO_5012672710" description="Lipoprotein" evidence="1">
    <location>
        <begin position="22"/>
        <end position="131"/>
    </location>
</feature>
<dbReference type="Proteomes" id="UP000215633">
    <property type="component" value="Unassembled WGS sequence"/>
</dbReference>
<evidence type="ECO:0000256" key="1">
    <source>
        <dbReference type="SAM" id="SignalP"/>
    </source>
</evidence>
<keyword evidence="1" id="KW-0732">Signal</keyword>
<protein>
    <recommendedName>
        <fullName evidence="4">Lipoprotein</fullName>
    </recommendedName>
</protein>
<evidence type="ECO:0000313" key="2">
    <source>
        <dbReference type="EMBL" id="OZI69793.1"/>
    </source>
</evidence>